<protein>
    <recommendedName>
        <fullName evidence="3">DUF333 domain-containing protein</fullName>
    </recommendedName>
</protein>
<accession>A0ABW4Z408</accession>
<gene>
    <name evidence="1" type="ORF">ACFSNC_23200</name>
</gene>
<organism evidence="1 2">
    <name type="scientific">Ancylobacter oerskovii</name>
    <dbReference type="NCBI Taxonomy" id="459519"/>
    <lineage>
        <taxon>Bacteria</taxon>
        <taxon>Pseudomonadati</taxon>
        <taxon>Pseudomonadota</taxon>
        <taxon>Alphaproteobacteria</taxon>
        <taxon>Hyphomicrobiales</taxon>
        <taxon>Xanthobacteraceae</taxon>
        <taxon>Ancylobacter</taxon>
    </lineage>
</organism>
<dbReference type="Proteomes" id="UP001597299">
    <property type="component" value="Unassembled WGS sequence"/>
</dbReference>
<evidence type="ECO:0000313" key="2">
    <source>
        <dbReference type="Proteomes" id="UP001597299"/>
    </source>
</evidence>
<proteinExistence type="predicted"/>
<dbReference type="EMBL" id="JBHUHD010000001">
    <property type="protein sequence ID" value="MFD2143326.1"/>
    <property type="molecule type" value="Genomic_DNA"/>
</dbReference>
<keyword evidence="2" id="KW-1185">Reference proteome</keyword>
<sequence>MLHARIPHARLCHVPRAHAFPHATRSVRHGAATIALLLAAGGSAAADCKCRAGGRDYEHGERICLSGTAGPRTAVCGMDQNVASWIFIDEPCAVSARPSSLHIAANRTPLR</sequence>
<name>A0ABW4Z408_9HYPH</name>
<reference evidence="2" key="1">
    <citation type="journal article" date="2019" name="Int. J. Syst. Evol. Microbiol.">
        <title>The Global Catalogue of Microorganisms (GCM) 10K type strain sequencing project: providing services to taxonomists for standard genome sequencing and annotation.</title>
        <authorList>
            <consortium name="The Broad Institute Genomics Platform"/>
            <consortium name="The Broad Institute Genome Sequencing Center for Infectious Disease"/>
            <person name="Wu L."/>
            <person name="Ma J."/>
        </authorList>
    </citation>
    <scope>NUCLEOTIDE SEQUENCE [LARGE SCALE GENOMIC DNA]</scope>
    <source>
        <strain evidence="2">CCM 7435</strain>
    </source>
</reference>
<evidence type="ECO:0000313" key="1">
    <source>
        <dbReference type="EMBL" id="MFD2143326.1"/>
    </source>
</evidence>
<dbReference type="RefSeq" id="WP_213355602.1">
    <property type="nucleotide sequence ID" value="NZ_JAHBGB010000044.1"/>
</dbReference>
<comment type="caution">
    <text evidence="1">The sequence shown here is derived from an EMBL/GenBank/DDBJ whole genome shotgun (WGS) entry which is preliminary data.</text>
</comment>
<evidence type="ECO:0008006" key="3">
    <source>
        <dbReference type="Google" id="ProtNLM"/>
    </source>
</evidence>